<evidence type="ECO:0000313" key="10">
    <source>
        <dbReference type="Proteomes" id="UP001437256"/>
    </source>
</evidence>
<accession>A0ABR2ZZ64</accession>
<proteinExistence type="inferred from homology"/>
<keyword evidence="10" id="KW-1185">Reference proteome</keyword>
<dbReference type="InterPro" id="IPR029063">
    <property type="entry name" value="SAM-dependent_MTases_sf"/>
</dbReference>
<comment type="catalytic activity">
    <reaction evidence="5">
        <text>a 5'-end (N(2),N(7)-dimethyl 5'-triphosphoguanosine)-ribonucleoside in snRNA + S-adenosyl-L-methionine = a 5'-end (N(2),N(2),N(7)-trimethyl 5'-triphosphoguanosine)-ribonucleoside in snRNA + S-adenosyl-L-homocysteine + H(+)</text>
        <dbReference type="Rhea" id="RHEA:78479"/>
        <dbReference type="Rhea" id="RHEA-COMP:19087"/>
        <dbReference type="Rhea" id="RHEA-COMP:19089"/>
        <dbReference type="ChEBI" id="CHEBI:15378"/>
        <dbReference type="ChEBI" id="CHEBI:57856"/>
        <dbReference type="ChEBI" id="CHEBI:59789"/>
        <dbReference type="ChEBI" id="CHEBI:167623"/>
        <dbReference type="ChEBI" id="CHEBI:172880"/>
    </reaction>
    <physiologicalReaction direction="left-to-right" evidence="5">
        <dbReference type="Rhea" id="RHEA:78480"/>
    </physiologicalReaction>
</comment>
<sequence length="316" mass="34911">MGKKRSAFSGLGRFVQTIQQAPNPSKNDEASQPQDRPAKKRKISDAEQSTSTSSWVKKYEMTGLIPHYTDPDQVPEALKKYFHQRTRYFSLYSTPPGCLLDEEGWYSVTPERIADQIAERCRCDTIVDAFCGVGGNAIAFAKTCQRVIALDTSPTRLALARHNAQIYGVSQHIEFILGDYISFAKSYTPSSGSKRKIDVVFLSPPWGGPSYISDAVTTTEETDADTDNHPVYSLASIQPIHGAELFNLTRRITPNIAYYLPRNTDIGEVGALVDAGAVEGDVKEYVEVEEEWMGNKLKALTCYFGGLVDGQGDLFG</sequence>
<organism evidence="9 10">
    <name type="scientific">Marasmius tenuissimus</name>
    <dbReference type="NCBI Taxonomy" id="585030"/>
    <lineage>
        <taxon>Eukaryota</taxon>
        <taxon>Fungi</taxon>
        <taxon>Dikarya</taxon>
        <taxon>Basidiomycota</taxon>
        <taxon>Agaricomycotina</taxon>
        <taxon>Agaricomycetes</taxon>
        <taxon>Agaricomycetidae</taxon>
        <taxon>Agaricales</taxon>
        <taxon>Marasmiineae</taxon>
        <taxon>Marasmiaceae</taxon>
        <taxon>Marasmius</taxon>
    </lineage>
</organism>
<gene>
    <name evidence="9" type="primary">tgs1</name>
    <name evidence="9" type="ORF">AAF712_005981</name>
</gene>
<protein>
    <recommendedName>
        <fullName evidence="1">Trimethylguanosine synthase</fullName>
    </recommendedName>
    <alternativeName>
        <fullName evidence="7">Cap-specific guanine-N(2) methyltransferase</fullName>
    </alternativeName>
</protein>
<dbReference type="Gene3D" id="3.40.50.150">
    <property type="entry name" value="Vaccinia Virus protein VP39"/>
    <property type="match status" value="1"/>
</dbReference>
<dbReference type="Proteomes" id="UP001437256">
    <property type="component" value="Unassembled WGS sequence"/>
</dbReference>
<evidence type="ECO:0000256" key="8">
    <source>
        <dbReference type="SAM" id="MobiDB-lite"/>
    </source>
</evidence>
<dbReference type="PANTHER" id="PTHR14741">
    <property type="entry name" value="S-ADENOSYLMETHIONINE-DEPENDENT METHYLTRANSFERASE RELATED"/>
    <property type="match status" value="1"/>
</dbReference>
<feature type="region of interest" description="Disordered" evidence="8">
    <location>
        <begin position="1"/>
        <end position="49"/>
    </location>
</feature>
<evidence type="ECO:0000256" key="1">
    <source>
        <dbReference type="ARBA" id="ARBA00018517"/>
    </source>
</evidence>
<dbReference type="SUPFAM" id="SSF53335">
    <property type="entry name" value="S-adenosyl-L-methionine-dependent methyltransferases"/>
    <property type="match status" value="1"/>
</dbReference>
<evidence type="ECO:0000256" key="6">
    <source>
        <dbReference type="ARBA" id="ARBA00049075"/>
    </source>
</evidence>
<evidence type="ECO:0000256" key="3">
    <source>
        <dbReference type="ARBA" id="ARBA00047418"/>
    </source>
</evidence>
<dbReference type="Pfam" id="PF09445">
    <property type="entry name" value="Methyltransf_15"/>
    <property type="match status" value="1"/>
</dbReference>
<feature type="compositionally biased region" description="Polar residues" evidence="8">
    <location>
        <begin position="16"/>
        <end position="34"/>
    </location>
</feature>
<evidence type="ECO:0000256" key="2">
    <source>
        <dbReference type="ARBA" id="ARBA00025783"/>
    </source>
</evidence>
<dbReference type="EMBL" id="JBBXMP010000030">
    <property type="protein sequence ID" value="KAL0066992.1"/>
    <property type="molecule type" value="Genomic_DNA"/>
</dbReference>
<dbReference type="PANTHER" id="PTHR14741:SF32">
    <property type="entry name" value="TRIMETHYLGUANOSINE SYNTHASE"/>
    <property type="match status" value="1"/>
</dbReference>
<reference evidence="9 10" key="1">
    <citation type="submission" date="2024-05" db="EMBL/GenBank/DDBJ databases">
        <title>A draft genome resource for the thread blight pathogen Marasmius tenuissimus strain MS-2.</title>
        <authorList>
            <person name="Yulfo-Soto G.E."/>
            <person name="Baruah I.K."/>
            <person name="Amoako-Attah I."/>
            <person name="Bukari Y."/>
            <person name="Meinhardt L.W."/>
            <person name="Bailey B.A."/>
            <person name="Cohen S.P."/>
        </authorList>
    </citation>
    <scope>NUCLEOTIDE SEQUENCE [LARGE SCALE GENOMIC DNA]</scope>
    <source>
        <strain evidence="9 10">MS-2</strain>
    </source>
</reference>
<evidence type="ECO:0000256" key="4">
    <source>
        <dbReference type="ARBA" id="ARBA00048740"/>
    </source>
</evidence>
<comment type="catalytic activity">
    <reaction evidence="6">
        <text>a 5'-end (N(7)-methyl 5'-triphosphoguanosine)-ribonucleoside in snRNA + S-adenosyl-L-methionine = a 5'-end (N(2),N(7)-dimethyl 5'-triphosphoguanosine)-ribonucleoside in snRNA + S-adenosyl-L-homocysteine + H(+)</text>
        <dbReference type="Rhea" id="RHEA:78471"/>
        <dbReference type="Rhea" id="RHEA-COMP:19085"/>
        <dbReference type="Rhea" id="RHEA-COMP:19087"/>
        <dbReference type="ChEBI" id="CHEBI:15378"/>
        <dbReference type="ChEBI" id="CHEBI:57856"/>
        <dbReference type="ChEBI" id="CHEBI:59789"/>
        <dbReference type="ChEBI" id="CHEBI:156461"/>
        <dbReference type="ChEBI" id="CHEBI:172880"/>
    </reaction>
    <physiologicalReaction direction="left-to-right" evidence="6">
        <dbReference type="Rhea" id="RHEA:78472"/>
    </physiologicalReaction>
</comment>
<comment type="catalytic activity">
    <reaction evidence="3">
        <text>a 5'-end (N(2),N(7)-dimethyl 5'-triphosphoguanosine)-ribonucleoside in snoRNA + S-adenosyl-L-methionine = a 5'-end (N(2),N(2),N(7)-trimethyl 5'-triphosphoguanosine)-ribonucleoside in snoRNA + S-adenosyl-L-homocysteine + H(+)</text>
        <dbReference type="Rhea" id="RHEA:78507"/>
        <dbReference type="Rhea" id="RHEA-COMP:19088"/>
        <dbReference type="Rhea" id="RHEA-COMP:19090"/>
        <dbReference type="ChEBI" id="CHEBI:15378"/>
        <dbReference type="ChEBI" id="CHEBI:57856"/>
        <dbReference type="ChEBI" id="CHEBI:59789"/>
        <dbReference type="ChEBI" id="CHEBI:167623"/>
        <dbReference type="ChEBI" id="CHEBI:172880"/>
    </reaction>
    <physiologicalReaction direction="left-to-right" evidence="3">
        <dbReference type="Rhea" id="RHEA:78508"/>
    </physiologicalReaction>
</comment>
<comment type="catalytic activity">
    <reaction evidence="4">
        <text>a 5'-end (N(7)-methyl 5'-triphosphoguanosine)-ribonucleoside in snoRNA + S-adenosyl-L-methionine = a 5'-end (N(2),N(7)-dimethyl 5'-triphosphoguanosine)-ribonucleoside in snoRNA + S-adenosyl-L-homocysteine + H(+)</text>
        <dbReference type="Rhea" id="RHEA:78475"/>
        <dbReference type="Rhea" id="RHEA-COMP:19086"/>
        <dbReference type="Rhea" id="RHEA-COMP:19088"/>
        <dbReference type="ChEBI" id="CHEBI:15378"/>
        <dbReference type="ChEBI" id="CHEBI:57856"/>
        <dbReference type="ChEBI" id="CHEBI:59789"/>
        <dbReference type="ChEBI" id="CHEBI:156461"/>
        <dbReference type="ChEBI" id="CHEBI:172880"/>
    </reaction>
    <physiologicalReaction direction="left-to-right" evidence="4">
        <dbReference type="Rhea" id="RHEA:78476"/>
    </physiologicalReaction>
</comment>
<dbReference type="CDD" id="cd02440">
    <property type="entry name" value="AdoMet_MTases"/>
    <property type="match status" value="1"/>
</dbReference>
<name>A0ABR2ZZ64_9AGAR</name>
<evidence type="ECO:0000256" key="7">
    <source>
        <dbReference type="ARBA" id="ARBA00049790"/>
    </source>
</evidence>
<comment type="similarity">
    <text evidence="2">Belongs to the methyltransferase superfamily. Trimethylguanosine synthase family.</text>
</comment>
<dbReference type="InterPro" id="IPR019012">
    <property type="entry name" value="RNA_cap_Gua-N2-MeTrfase"/>
</dbReference>
<evidence type="ECO:0000313" key="9">
    <source>
        <dbReference type="EMBL" id="KAL0066992.1"/>
    </source>
</evidence>
<evidence type="ECO:0000256" key="5">
    <source>
        <dbReference type="ARBA" id="ARBA00048763"/>
    </source>
</evidence>
<comment type="caution">
    <text evidence="9">The sequence shown here is derived from an EMBL/GenBank/DDBJ whole genome shotgun (WGS) entry which is preliminary data.</text>
</comment>